<keyword evidence="2" id="KW-0963">Cytoplasm</keyword>
<sequence>MREASNIDALQEGGTFRNTLWKRIQAVVTPMLAHLVAISDRDQNLDLLLDKNCGTSLKKLWLHIFGDDKLLQIPPLSQDSNSESRTILVQNYITPKMRIGCCLPFSWRIRDYLEDMWVHALQHESQTPLQFDDFFWSTPVGLFIVKEDQDTQIEFYHRYLQDFVSLTMNVTCEEEMQLLKGALNCCVNELKIKLEATDRPISLSWIHSAYHEFKNRLQNLSRMMCIEPQVTRDLLRNPNSKDGPEMILDVYAAFACVEHLEPMALNTDNQRQTWLRQVHKLQVPIELVCCEDSVRFYGERSQTIVAEDAWNRIFCLSLFVEHMLVGIEELGNQLLPVVLEHSQKLWQILERNTNMKTKEAFETVIVLLKSCKDGAVECIFRFGLPRCSVCIGDPQDPICLPCQHIYCLHCIRQWLVPGRCTVLTACSQLTMTFMSKINIHAQFRRRCNAFFVDLVSSMCFKDNSPPSSKVIQDLLSFLMLESNPVPMAGVLSAQRQRKFVTKEFSPFDESLDKSPVVRSVVLKLLMKYSFDTIKKYLKHHLSVVEESNFLDSTEKTELYSLYINCFEDSMFEKLSLVDESDFLADLSVDSQSLNSATVDCLQLVARVRLDLNMAAGLLIKGTTAETQEFQAVGAFLESVKAFCTLSKNNWYRVYLIRKIGNQHGVEHVQNLLKVQQMSWLFPEEILQKGEEAQMDLFLVCGPDYQTIRNAVAKVVMDGTVEGLDETCEICRCVNQSRAVFLLLALYREVTTWYRERSASLHPKPEQINLWMGYIQNSKVLTSPELRAFAQALVTNQLGPLSLRPTLSGTQCVLIELTVHLAAVLLCGNQGILGPLKQLALAPASMQAAFLPSMPEDMVAVVQQAMGGLRWYVCPNGHPCAIGECGQPMERSRCVDCHVLIGGENHKPEPGFQVTQLQGDRTQTGHILGHPGRRNTPDMLDTKSLSPVSFTVVRMVTHMAMLFGVCKNAKIISNMIKPQVPDPGEFLLAHLEEDQKHLIKSLGKGADDAISSAHLIINSLLHPSQQQTSGYDNLLSTSKSRNNWETEMSTLIAPLLKNLDRQLKEVNTFIRSDDRISASPIMKVLFGDPRLFLGSLPENSLVHCSAIWSCREKVSLVGLTHILEQNDGKDALPVLWRFLHREAEYRLVKFLPDILTLQKNLVKKFQNVGKVCDTIAAFLQSQQSVHLKSWYEQHIKIFLTTWNTLRVFLATNGEIKLPLEFCDQDFDLRCDFRVLLPSRRGPGLCSTALVSYLIALHNDLVYSVDKLNGEETSYKVSPADLTDLHVIRYELDRDLMPLVLSNTQYSIEKGQETLHEFDLPKIQHQIVSRFLLGKPLITLTGIPTLINRHERNYEIILKDVKDKIKQVTLQNLTQCAVSTELDSYSEVCDALATVEIVLGFLAMTGGDPCMQLSIYLEEVLKMAKQTPPHILKALGMCSLKHCAALWQLLGSLKSQGLLKLKRAADWFLLQNSADSFLLEMHEFLVLVLNKPIATDTFKPQWGLKDTLVSYMERKDMDVPPDVEELFPEEICLSHYVEAWKFCVGFKQERTLRL</sequence>
<dbReference type="PROSITE" id="PS00518">
    <property type="entry name" value="ZF_RING_1"/>
    <property type="match status" value="1"/>
</dbReference>
<dbReference type="GO" id="GO:2000051">
    <property type="term" value="P:negative regulation of non-canonical Wnt signaling pathway"/>
    <property type="evidence" value="ECO:0007669"/>
    <property type="project" value="TreeGrafter"/>
</dbReference>
<dbReference type="PROSITE" id="PS50089">
    <property type="entry name" value="ZF_RING_2"/>
    <property type="match status" value="1"/>
</dbReference>
<evidence type="ECO:0008006" key="12">
    <source>
        <dbReference type="Google" id="ProtNLM"/>
    </source>
</evidence>
<evidence type="ECO:0000313" key="10">
    <source>
        <dbReference type="EMBL" id="KAK7939807.1"/>
    </source>
</evidence>
<keyword evidence="5" id="KW-0862">Zinc</keyword>
<dbReference type="GO" id="GO:0004842">
    <property type="term" value="F:ubiquitin-protein transferase activity"/>
    <property type="evidence" value="ECO:0007669"/>
    <property type="project" value="InterPro"/>
</dbReference>
<gene>
    <name evidence="10" type="ORF">WMY93_003133</name>
</gene>
<keyword evidence="6" id="KW-0391">Immunity</keyword>
<accession>A0AAW0Q6G6</accession>
<dbReference type="GO" id="GO:0016887">
    <property type="term" value="F:ATP hydrolysis activity"/>
    <property type="evidence" value="ECO:0007669"/>
    <property type="project" value="InterPro"/>
</dbReference>
<name>A0AAW0Q6G6_9GOBI</name>
<evidence type="ECO:0000256" key="1">
    <source>
        <dbReference type="ARBA" id="ARBA00004496"/>
    </source>
</evidence>
<dbReference type="GO" id="GO:0005829">
    <property type="term" value="C:cytosol"/>
    <property type="evidence" value="ECO:0007669"/>
    <property type="project" value="TreeGrafter"/>
</dbReference>
<dbReference type="Pfam" id="PF20173">
    <property type="entry name" value="ZnF_RZ-type"/>
    <property type="match status" value="1"/>
</dbReference>
<feature type="domain" description="RZ-type" evidence="9">
    <location>
        <begin position="853"/>
        <end position="923"/>
    </location>
</feature>
<dbReference type="InterPro" id="IPR031248">
    <property type="entry name" value="RNF213"/>
</dbReference>
<organism evidence="10 11">
    <name type="scientific">Mugilogobius chulae</name>
    <name type="common">yellowstripe goby</name>
    <dbReference type="NCBI Taxonomy" id="88201"/>
    <lineage>
        <taxon>Eukaryota</taxon>
        <taxon>Metazoa</taxon>
        <taxon>Chordata</taxon>
        <taxon>Craniata</taxon>
        <taxon>Vertebrata</taxon>
        <taxon>Euteleostomi</taxon>
        <taxon>Actinopterygii</taxon>
        <taxon>Neopterygii</taxon>
        <taxon>Teleostei</taxon>
        <taxon>Neoteleostei</taxon>
        <taxon>Acanthomorphata</taxon>
        <taxon>Gobiaria</taxon>
        <taxon>Gobiiformes</taxon>
        <taxon>Gobioidei</taxon>
        <taxon>Gobiidae</taxon>
        <taxon>Gobionellinae</taxon>
        <taxon>Mugilogobius</taxon>
    </lineage>
</organism>
<comment type="caution">
    <text evidence="10">The sequence shown here is derived from an EMBL/GenBank/DDBJ whole genome shotgun (WGS) entry which is preliminary data.</text>
</comment>
<dbReference type="EMBL" id="JBBPFD010000002">
    <property type="protein sequence ID" value="KAK7939807.1"/>
    <property type="molecule type" value="Genomic_DNA"/>
</dbReference>
<dbReference type="InterPro" id="IPR013083">
    <property type="entry name" value="Znf_RING/FYVE/PHD"/>
</dbReference>
<dbReference type="GO" id="GO:0002040">
    <property type="term" value="P:sprouting angiogenesis"/>
    <property type="evidence" value="ECO:0007669"/>
    <property type="project" value="TreeGrafter"/>
</dbReference>
<dbReference type="GO" id="GO:0005730">
    <property type="term" value="C:nucleolus"/>
    <property type="evidence" value="ECO:0007669"/>
    <property type="project" value="TreeGrafter"/>
</dbReference>
<dbReference type="SUPFAM" id="SSF57850">
    <property type="entry name" value="RING/U-box"/>
    <property type="match status" value="1"/>
</dbReference>
<keyword evidence="4 7" id="KW-0863">Zinc-finger</keyword>
<feature type="domain" description="RING-type" evidence="8">
    <location>
        <begin position="387"/>
        <end position="426"/>
    </location>
</feature>
<dbReference type="Proteomes" id="UP001460270">
    <property type="component" value="Unassembled WGS sequence"/>
</dbReference>
<evidence type="ECO:0000313" key="11">
    <source>
        <dbReference type="Proteomes" id="UP001460270"/>
    </source>
</evidence>
<evidence type="ECO:0000259" key="9">
    <source>
        <dbReference type="PROSITE" id="PS51981"/>
    </source>
</evidence>
<evidence type="ECO:0000256" key="5">
    <source>
        <dbReference type="ARBA" id="ARBA00022833"/>
    </source>
</evidence>
<evidence type="ECO:0000256" key="2">
    <source>
        <dbReference type="ARBA" id="ARBA00022490"/>
    </source>
</evidence>
<comment type="subcellular location">
    <subcellularLocation>
        <location evidence="1">Cytoplasm</location>
    </subcellularLocation>
</comment>
<dbReference type="InterPro" id="IPR001841">
    <property type="entry name" value="Znf_RING"/>
</dbReference>
<dbReference type="GO" id="GO:0008270">
    <property type="term" value="F:zinc ion binding"/>
    <property type="evidence" value="ECO:0007669"/>
    <property type="project" value="UniProtKB-KW"/>
</dbReference>
<dbReference type="PANTHER" id="PTHR22605:SF18">
    <property type="entry name" value="E3 UBIQUITIN-PROTEIN LIGASE RNF213-ALPHA"/>
    <property type="match status" value="1"/>
</dbReference>
<evidence type="ECO:0000256" key="3">
    <source>
        <dbReference type="ARBA" id="ARBA00022723"/>
    </source>
</evidence>
<protein>
    <recommendedName>
        <fullName evidence="12">RING-type domain-containing protein</fullName>
    </recommendedName>
</protein>
<keyword evidence="11" id="KW-1185">Reference proteome</keyword>
<dbReference type="InterPro" id="IPR017907">
    <property type="entry name" value="Znf_RING_CS"/>
</dbReference>
<evidence type="ECO:0000256" key="4">
    <source>
        <dbReference type="ARBA" id="ARBA00022771"/>
    </source>
</evidence>
<dbReference type="GO" id="GO:0016020">
    <property type="term" value="C:membrane"/>
    <property type="evidence" value="ECO:0007669"/>
    <property type="project" value="TreeGrafter"/>
</dbReference>
<dbReference type="Gene3D" id="3.30.40.10">
    <property type="entry name" value="Zinc/RING finger domain, C3HC4 (zinc finger)"/>
    <property type="match status" value="1"/>
</dbReference>
<dbReference type="GO" id="GO:0006511">
    <property type="term" value="P:ubiquitin-dependent protein catabolic process"/>
    <property type="evidence" value="ECO:0007669"/>
    <property type="project" value="TreeGrafter"/>
</dbReference>
<dbReference type="PROSITE" id="PS51981">
    <property type="entry name" value="ZF_RZ"/>
    <property type="match status" value="1"/>
</dbReference>
<evidence type="ECO:0000256" key="6">
    <source>
        <dbReference type="ARBA" id="ARBA00022859"/>
    </source>
</evidence>
<evidence type="ECO:0000259" key="8">
    <source>
        <dbReference type="PROSITE" id="PS50089"/>
    </source>
</evidence>
<dbReference type="GO" id="GO:0002376">
    <property type="term" value="P:immune system process"/>
    <property type="evidence" value="ECO:0007669"/>
    <property type="project" value="UniProtKB-KW"/>
</dbReference>
<dbReference type="InterPro" id="IPR046439">
    <property type="entry name" value="ZF_RZ_dom"/>
</dbReference>
<reference evidence="11" key="1">
    <citation type="submission" date="2024-04" db="EMBL/GenBank/DDBJ databases">
        <title>Salinicola lusitanus LLJ914,a marine bacterium isolated from the Okinawa Trough.</title>
        <authorList>
            <person name="Li J."/>
        </authorList>
    </citation>
    <scope>NUCLEOTIDE SEQUENCE [LARGE SCALE GENOMIC DNA]</scope>
</reference>
<evidence type="ECO:0000256" key="7">
    <source>
        <dbReference type="PROSITE-ProRule" id="PRU00175"/>
    </source>
</evidence>
<dbReference type="PANTHER" id="PTHR22605">
    <property type="entry name" value="RZ-TYPE DOMAIN-CONTAINING PROTEIN"/>
    <property type="match status" value="1"/>
</dbReference>
<proteinExistence type="predicted"/>
<keyword evidence="3" id="KW-0479">Metal-binding</keyword>